<evidence type="ECO:0000256" key="1">
    <source>
        <dbReference type="SAM" id="Phobius"/>
    </source>
</evidence>
<evidence type="ECO:0000313" key="3">
    <source>
        <dbReference type="EMBL" id="UXP30726.1"/>
    </source>
</evidence>
<keyword evidence="1" id="KW-0812">Transmembrane</keyword>
<name>A0ABY6CJM7_9BACT</name>
<dbReference type="PANTHER" id="PTHR22911">
    <property type="entry name" value="ACYL-MALONYL CONDENSING ENZYME-RELATED"/>
    <property type="match status" value="1"/>
</dbReference>
<feature type="transmembrane region" description="Helical" evidence="1">
    <location>
        <begin position="12"/>
        <end position="33"/>
    </location>
</feature>
<dbReference type="Pfam" id="PF00892">
    <property type="entry name" value="EamA"/>
    <property type="match status" value="2"/>
</dbReference>
<keyword evidence="4" id="KW-1185">Reference proteome</keyword>
<feature type="transmembrane region" description="Helical" evidence="1">
    <location>
        <begin position="183"/>
        <end position="202"/>
    </location>
</feature>
<feature type="transmembrane region" description="Helical" evidence="1">
    <location>
        <begin position="149"/>
        <end position="171"/>
    </location>
</feature>
<feature type="transmembrane region" description="Helical" evidence="1">
    <location>
        <begin position="271"/>
        <end position="292"/>
    </location>
</feature>
<keyword evidence="1" id="KW-0472">Membrane</keyword>
<dbReference type="PANTHER" id="PTHR22911:SF79">
    <property type="entry name" value="MOBA-LIKE NTP TRANSFERASE DOMAIN-CONTAINING PROTEIN"/>
    <property type="match status" value="1"/>
</dbReference>
<feature type="transmembrane region" description="Helical" evidence="1">
    <location>
        <begin position="39"/>
        <end position="56"/>
    </location>
</feature>
<evidence type="ECO:0000259" key="2">
    <source>
        <dbReference type="Pfam" id="PF00892"/>
    </source>
</evidence>
<feature type="transmembrane region" description="Helical" evidence="1">
    <location>
        <begin position="68"/>
        <end position="87"/>
    </location>
</feature>
<dbReference type="InterPro" id="IPR037185">
    <property type="entry name" value="EmrE-like"/>
</dbReference>
<sequence length="307" mass="34301">MENANSQLKAYLQLHFIVLIWGATAVLGKLISIPPLGVVLYRTLIAAGGIYLIILFKQINYKLPKEELIKILSTGILIALHWITFFLAARLSNISICLAGIATTSFWTSFIDPIVNKRPIKFYEPLLGVLSLVGIVLVFNASFDQFLGLSVAIASAILASLFTVINGRLIARQNHYTISMYEMLGAFGTTLMIIPLASWMSTERMVDYVSIQNWDWAFLLFLGVICTVFAYSLGVKLMKQLSAFSINLTINLEPVYGIIMALIIFKDDEHMGTGFYVGTSIIILSVLLYPLVRKLTKDRYMNPEVLQ</sequence>
<proteinExistence type="predicted"/>
<dbReference type="EMBL" id="CP106679">
    <property type="protein sequence ID" value="UXP30726.1"/>
    <property type="molecule type" value="Genomic_DNA"/>
</dbReference>
<dbReference type="Proteomes" id="UP001065174">
    <property type="component" value="Chromosome"/>
</dbReference>
<keyword evidence="1" id="KW-1133">Transmembrane helix</keyword>
<dbReference type="RefSeq" id="WP_262308172.1">
    <property type="nucleotide sequence ID" value="NZ_CP106679.1"/>
</dbReference>
<feature type="domain" description="EamA" evidence="2">
    <location>
        <begin position="11"/>
        <end position="139"/>
    </location>
</feature>
<organism evidence="3 4">
    <name type="scientific">Reichenbachiella agarivorans</name>
    <dbReference type="NCBI Taxonomy" id="2979464"/>
    <lineage>
        <taxon>Bacteria</taxon>
        <taxon>Pseudomonadati</taxon>
        <taxon>Bacteroidota</taxon>
        <taxon>Cytophagia</taxon>
        <taxon>Cytophagales</taxon>
        <taxon>Reichenbachiellaceae</taxon>
        <taxon>Reichenbachiella</taxon>
    </lineage>
</organism>
<feature type="transmembrane region" description="Helical" evidence="1">
    <location>
        <begin position="93"/>
        <end position="110"/>
    </location>
</feature>
<gene>
    <name evidence="3" type="ORF">N6H18_10215</name>
</gene>
<feature type="domain" description="EamA" evidence="2">
    <location>
        <begin position="147"/>
        <end position="288"/>
    </location>
</feature>
<dbReference type="SUPFAM" id="SSF103481">
    <property type="entry name" value="Multidrug resistance efflux transporter EmrE"/>
    <property type="match status" value="1"/>
</dbReference>
<evidence type="ECO:0000313" key="4">
    <source>
        <dbReference type="Proteomes" id="UP001065174"/>
    </source>
</evidence>
<feature type="transmembrane region" description="Helical" evidence="1">
    <location>
        <begin position="122"/>
        <end position="143"/>
    </location>
</feature>
<protein>
    <submittedName>
        <fullName evidence="3">DMT family transporter</fullName>
    </submittedName>
</protein>
<reference evidence="3" key="1">
    <citation type="submission" date="2022-09" db="EMBL/GenBank/DDBJ databases">
        <title>Comparative genomics and taxonomic characterization of three novel marine species of genus Reichenbachiella exhibiting antioxidant and polysaccharide degradation activities.</title>
        <authorList>
            <person name="Muhammad N."/>
            <person name="Lee Y.-J."/>
            <person name="Ko J."/>
            <person name="Kim S.-G."/>
        </authorList>
    </citation>
    <scope>NUCLEOTIDE SEQUENCE</scope>
    <source>
        <strain evidence="3">BKB1-1</strain>
    </source>
</reference>
<accession>A0ABY6CJM7</accession>
<dbReference type="InterPro" id="IPR000620">
    <property type="entry name" value="EamA_dom"/>
</dbReference>
<feature type="transmembrane region" description="Helical" evidence="1">
    <location>
        <begin position="246"/>
        <end position="265"/>
    </location>
</feature>
<feature type="transmembrane region" description="Helical" evidence="1">
    <location>
        <begin position="214"/>
        <end position="234"/>
    </location>
</feature>